<dbReference type="AlphaFoldDB" id="V5GC14"/>
<sequence length="204" mass="22351">MEATAGGMQNFTTQLVRDVISMSMWSCTDYTLHTDPSAAMIQMMIGLGLKVFGGVLDISQILQKRPGMMNASWLNTCTASRDIIVDNLPPCLIVPQFHVTGSAIHQLKFMGALKRWSSFQLETRQQFNAIDWEAHAAYLDATAVDSATNEHNLRLEQYSCGEEVTSNGRFVQHVLHVSSAIAREIGSPATSGDWNSSILALASS</sequence>
<reference evidence="2" key="1">
    <citation type="journal article" date="2014" name="Genome Announc.">
        <title>Draft genome sequence of the formaldehyde-resistant fungus Byssochlamys spectabilis No. 5 (anamorph Paecilomyces variotii No. 5) (NBRC109023).</title>
        <authorList>
            <person name="Oka T."/>
            <person name="Ekino K."/>
            <person name="Fukuda K."/>
            <person name="Nomura Y."/>
        </authorList>
    </citation>
    <scope>NUCLEOTIDE SEQUENCE [LARGE SCALE GENOMIC DNA]</scope>
    <source>
        <strain evidence="2">No. 5 / NBRC 109023</strain>
    </source>
</reference>
<accession>V5GC14</accession>
<name>V5GC14_BYSSN</name>
<protein>
    <submittedName>
        <fullName evidence="1">Uncharacterized protein</fullName>
    </submittedName>
</protein>
<dbReference type="HOGENOM" id="CLU_1343074_0_0_1"/>
<evidence type="ECO:0000313" key="2">
    <source>
        <dbReference type="Proteomes" id="UP000018001"/>
    </source>
</evidence>
<proteinExistence type="predicted"/>
<evidence type="ECO:0000313" key="1">
    <source>
        <dbReference type="EMBL" id="GAD98432.1"/>
    </source>
</evidence>
<dbReference type="Proteomes" id="UP000018001">
    <property type="component" value="Unassembled WGS sequence"/>
</dbReference>
<comment type="caution">
    <text evidence="1">The sequence shown here is derived from an EMBL/GenBank/DDBJ whole genome shotgun (WGS) entry which is preliminary data.</text>
</comment>
<dbReference type="InParanoid" id="V5GC14"/>
<dbReference type="OrthoDB" id="3796275at2759"/>
<gene>
    <name evidence="1" type="ORF">PVAR5_7126</name>
</gene>
<keyword evidence="2" id="KW-1185">Reference proteome</keyword>
<dbReference type="EMBL" id="BAUL01000244">
    <property type="protein sequence ID" value="GAD98432.1"/>
    <property type="molecule type" value="Genomic_DNA"/>
</dbReference>
<organism evidence="1 2">
    <name type="scientific">Byssochlamys spectabilis (strain No. 5 / NBRC 109023)</name>
    <name type="common">Paecilomyces variotii</name>
    <dbReference type="NCBI Taxonomy" id="1356009"/>
    <lineage>
        <taxon>Eukaryota</taxon>
        <taxon>Fungi</taxon>
        <taxon>Dikarya</taxon>
        <taxon>Ascomycota</taxon>
        <taxon>Pezizomycotina</taxon>
        <taxon>Eurotiomycetes</taxon>
        <taxon>Eurotiomycetidae</taxon>
        <taxon>Eurotiales</taxon>
        <taxon>Thermoascaceae</taxon>
        <taxon>Paecilomyces</taxon>
    </lineage>
</organism>